<name>A0A4Y3KQP5_9CELL</name>
<dbReference type="PANTHER" id="PTHR36166:SF1">
    <property type="entry name" value="SRPBCC DOMAIN-CONTAINING PROTEIN"/>
    <property type="match status" value="1"/>
</dbReference>
<evidence type="ECO:0008006" key="4">
    <source>
        <dbReference type="Google" id="ProtNLM"/>
    </source>
</evidence>
<dbReference type="InterPro" id="IPR019587">
    <property type="entry name" value="Polyketide_cyclase/dehydratase"/>
</dbReference>
<evidence type="ECO:0000313" key="2">
    <source>
        <dbReference type="EMBL" id="GEA86382.1"/>
    </source>
</evidence>
<gene>
    <name evidence="2" type="ORF">CCE01nite_03310</name>
</gene>
<dbReference type="PANTHER" id="PTHR36166">
    <property type="entry name" value="CHROMOSOME 9, WHOLE GENOME SHOTGUN SEQUENCE"/>
    <property type="match status" value="1"/>
</dbReference>
<dbReference type="SUPFAM" id="SSF55961">
    <property type="entry name" value="Bet v1-like"/>
    <property type="match status" value="1"/>
</dbReference>
<organism evidence="2 3">
    <name type="scientific">Cellulomonas cellasea</name>
    <dbReference type="NCBI Taxonomy" id="43670"/>
    <lineage>
        <taxon>Bacteria</taxon>
        <taxon>Bacillati</taxon>
        <taxon>Actinomycetota</taxon>
        <taxon>Actinomycetes</taxon>
        <taxon>Micrococcales</taxon>
        <taxon>Cellulomonadaceae</taxon>
        <taxon>Cellulomonas</taxon>
    </lineage>
</organism>
<proteinExistence type="predicted"/>
<dbReference type="Pfam" id="PF10604">
    <property type="entry name" value="Polyketide_cyc2"/>
    <property type="match status" value="1"/>
</dbReference>
<sequence length="169" mass="18935">MNPFACTLHAELDVDASAEEVWAVLVDHAAYPRWNPVVVRVRGELRVGARAVETVRTDRGRELTFRSRVLVVDRPHELVRRGRLLLPGVFTGVHRYRLDARGGGVRVVQSERLTGVLVPFLRRRLTTQSQAQFRAVNAALARRVAELRGAATDPEPHVEQRAVPAPRAE</sequence>
<dbReference type="EMBL" id="BJLR01000003">
    <property type="protein sequence ID" value="GEA86382.1"/>
    <property type="molecule type" value="Genomic_DNA"/>
</dbReference>
<accession>A0A4Y3KQP5</accession>
<comment type="caution">
    <text evidence="2">The sequence shown here is derived from an EMBL/GenBank/DDBJ whole genome shotgun (WGS) entry which is preliminary data.</text>
</comment>
<evidence type="ECO:0000313" key="3">
    <source>
        <dbReference type="Proteomes" id="UP000317046"/>
    </source>
</evidence>
<dbReference type="RefSeq" id="WP_141371892.1">
    <property type="nucleotide sequence ID" value="NZ_BJLR01000003.1"/>
</dbReference>
<dbReference type="CDD" id="cd07822">
    <property type="entry name" value="SRPBCC_4"/>
    <property type="match status" value="1"/>
</dbReference>
<reference evidence="2" key="1">
    <citation type="submission" date="2019-06" db="EMBL/GenBank/DDBJ databases">
        <title>Whole genome shotgun sequence of Cellulomonas cellasea NBRC 3753.</title>
        <authorList>
            <person name="Hosoyama A."/>
            <person name="Uohara A."/>
            <person name="Ohji S."/>
            <person name="Ichikawa N."/>
        </authorList>
    </citation>
    <scope>NUCLEOTIDE SEQUENCE [LARGE SCALE GENOMIC DNA]</scope>
    <source>
        <strain evidence="2">NBRC 3753</strain>
    </source>
</reference>
<dbReference type="AlphaFoldDB" id="A0A4Y3KQP5"/>
<evidence type="ECO:0000256" key="1">
    <source>
        <dbReference type="SAM" id="MobiDB-lite"/>
    </source>
</evidence>
<keyword evidence="3" id="KW-1185">Reference proteome</keyword>
<protein>
    <recommendedName>
        <fullName evidence="4">Polyketide cyclase</fullName>
    </recommendedName>
</protein>
<dbReference type="Gene3D" id="3.30.530.20">
    <property type="match status" value="1"/>
</dbReference>
<feature type="region of interest" description="Disordered" evidence="1">
    <location>
        <begin position="150"/>
        <end position="169"/>
    </location>
</feature>
<dbReference type="Proteomes" id="UP000317046">
    <property type="component" value="Unassembled WGS sequence"/>
</dbReference>
<dbReference type="InterPro" id="IPR023393">
    <property type="entry name" value="START-like_dom_sf"/>
</dbReference>